<dbReference type="Proteomes" id="UP000093412">
    <property type="component" value="Unassembled WGS sequence"/>
</dbReference>
<name>A0A163SQD4_9CELL</name>
<dbReference type="Pfam" id="PF00583">
    <property type="entry name" value="Acetyltransf_1"/>
    <property type="match status" value="1"/>
</dbReference>
<keyword evidence="1 4" id="KW-0808">Transferase</keyword>
<dbReference type="PANTHER" id="PTHR43877">
    <property type="entry name" value="AMINOALKYLPHOSPHONATE N-ACETYLTRANSFERASE-RELATED-RELATED"/>
    <property type="match status" value="1"/>
</dbReference>
<gene>
    <name evidence="5" type="ORF">OERS_35880</name>
    <name evidence="4" type="ORF">OJAG_06440</name>
</gene>
<dbReference type="EMBL" id="MAQA01000060">
    <property type="protein sequence ID" value="OCI29716.1"/>
    <property type="molecule type" value="Genomic_DNA"/>
</dbReference>
<dbReference type="GO" id="GO:0016747">
    <property type="term" value="F:acyltransferase activity, transferring groups other than amino-acyl groups"/>
    <property type="evidence" value="ECO:0007669"/>
    <property type="project" value="InterPro"/>
</dbReference>
<dbReference type="AlphaFoldDB" id="A0A163SQD4"/>
<proteinExistence type="predicted"/>
<feature type="domain" description="N-acetyltransferase" evidence="3">
    <location>
        <begin position="10"/>
        <end position="162"/>
    </location>
</feature>
<dbReference type="Proteomes" id="UP000076447">
    <property type="component" value="Unassembled WGS sequence"/>
</dbReference>
<dbReference type="SUPFAM" id="SSF55729">
    <property type="entry name" value="Acyl-CoA N-acyltransferases (Nat)"/>
    <property type="match status" value="1"/>
</dbReference>
<dbReference type="OrthoDB" id="5243635at2"/>
<organism evidence="4 6">
    <name type="scientific">Oerskovia enterophila</name>
    <dbReference type="NCBI Taxonomy" id="43678"/>
    <lineage>
        <taxon>Bacteria</taxon>
        <taxon>Bacillati</taxon>
        <taxon>Actinomycetota</taxon>
        <taxon>Actinomycetes</taxon>
        <taxon>Micrococcales</taxon>
        <taxon>Cellulomonadaceae</taxon>
        <taxon>Oerskovia</taxon>
    </lineage>
</organism>
<reference evidence="5 7" key="2">
    <citation type="submission" date="2016-06" db="EMBL/GenBank/DDBJ databases">
        <title>Genome sequence of Oerskovia enterophila DSM 43852.</title>
        <authorList>
            <person name="Poehlein A."/>
            <person name="Jag V."/>
            <person name="Bengelsdorf F.R."/>
            <person name="Daniel R."/>
            <person name="Duerre P."/>
        </authorList>
    </citation>
    <scope>NUCLEOTIDE SEQUENCE [LARGE SCALE GENOMIC DNA]</scope>
    <source>
        <strain evidence="5 7">DSM 43852</strain>
    </source>
</reference>
<evidence type="ECO:0000313" key="7">
    <source>
        <dbReference type="Proteomes" id="UP000093412"/>
    </source>
</evidence>
<sequence>MALFSEAADVSVRPAVPGDEVAVTAIQIESWRSAHGDVLGAAVIDALDVPRMQEQWAGAVSAPPGPGFAVLVALAADRIVGFAAVSPGQLVALEVQPSHQRSGHGSRLLSAAVDRLRQDGSEEVVAWILDGDSAREQFLGGAGLGPDHRTRTLATGLRDVVEHRWSASI</sequence>
<dbReference type="PROSITE" id="PS51186">
    <property type="entry name" value="GNAT"/>
    <property type="match status" value="1"/>
</dbReference>
<dbReference type="STRING" id="43678.OJAG_06440"/>
<evidence type="ECO:0000313" key="5">
    <source>
        <dbReference type="EMBL" id="OCI29716.1"/>
    </source>
</evidence>
<dbReference type="CDD" id="cd04301">
    <property type="entry name" value="NAT_SF"/>
    <property type="match status" value="1"/>
</dbReference>
<dbReference type="Gene3D" id="3.40.630.30">
    <property type="match status" value="1"/>
</dbReference>
<dbReference type="InterPro" id="IPR000182">
    <property type="entry name" value="GNAT_dom"/>
</dbReference>
<reference evidence="4 6" key="1">
    <citation type="submission" date="2016-01" db="EMBL/GenBank/DDBJ databases">
        <title>Genome sequence of Oerskovia enterophila VJag, an agar and cellulose degrading bacterium.</title>
        <authorList>
            <person name="Poehlein A."/>
            <person name="Jag V."/>
            <person name="Bengelsdorf F."/>
            <person name="Duerre P."/>
            <person name="Daniel R."/>
        </authorList>
    </citation>
    <scope>NUCLEOTIDE SEQUENCE [LARGE SCALE GENOMIC DNA]</scope>
    <source>
        <strain evidence="4 6">VJag</strain>
    </source>
</reference>
<keyword evidence="7" id="KW-1185">Reference proteome</keyword>
<protein>
    <submittedName>
        <fullName evidence="4">Acetyltransferase (GNAT) family protein</fullName>
    </submittedName>
</protein>
<keyword evidence="2" id="KW-0012">Acyltransferase</keyword>
<evidence type="ECO:0000259" key="3">
    <source>
        <dbReference type="PROSITE" id="PS51186"/>
    </source>
</evidence>
<dbReference type="EMBL" id="LRIE01000045">
    <property type="protein sequence ID" value="KZM36659.1"/>
    <property type="molecule type" value="Genomic_DNA"/>
</dbReference>
<dbReference type="RefSeq" id="WP_056762053.1">
    <property type="nucleotide sequence ID" value="NZ_LRIE01000045.1"/>
</dbReference>
<dbReference type="InterPro" id="IPR016181">
    <property type="entry name" value="Acyl_CoA_acyltransferase"/>
</dbReference>
<evidence type="ECO:0000313" key="4">
    <source>
        <dbReference type="EMBL" id="KZM36659.1"/>
    </source>
</evidence>
<dbReference type="InterPro" id="IPR050832">
    <property type="entry name" value="Bact_Acetyltransf"/>
</dbReference>
<evidence type="ECO:0000313" key="6">
    <source>
        <dbReference type="Proteomes" id="UP000076447"/>
    </source>
</evidence>
<comment type="caution">
    <text evidence="4">The sequence shown here is derived from an EMBL/GenBank/DDBJ whole genome shotgun (WGS) entry which is preliminary data.</text>
</comment>
<accession>A0A163SQD4</accession>
<evidence type="ECO:0000256" key="1">
    <source>
        <dbReference type="ARBA" id="ARBA00022679"/>
    </source>
</evidence>
<evidence type="ECO:0000256" key="2">
    <source>
        <dbReference type="ARBA" id="ARBA00023315"/>
    </source>
</evidence>
<dbReference type="PATRIC" id="fig|43678.3.peg.679"/>